<dbReference type="Pfam" id="PF00174">
    <property type="entry name" value="Oxidored_molyb"/>
    <property type="match status" value="1"/>
</dbReference>
<sequence>MQAIHDASTNRPLPPGQRAIDEFPRFGGAVFAMRPIKQEIRLSIAGAIDQGIVLTAAELATLPRVSLTSDFHCAAGWSHRDLKWTGFLFKDVWEKWVVPRLTNSAKIGLVVLRCQDGYRTALPLSDLLATEVLIADRLNDQPLSIEHGAPIRLIAPAHYGYKSAKHLAGFELRVDDRGYVPLMPRLLDHPRARVALEERGRFLPGWLLRWIFRPFIQPIIRKLKDVTPQGPQRDH</sequence>
<evidence type="ECO:0000313" key="2">
    <source>
        <dbReference type="EMBL" id="MBB6093294.1"/>
    </source>
</evidence>
<name>A0A841HL39_9GAMM</name>
<dbReference type="InterPro" id="IPR036374">
    <property type="entry name" value="OxRdtase_Mopterin-bd_sf"/>
</dbReference>
<dbReference type="AlphaFoldDB" id="A0A841HL39"/>
<evidence type="ECO:0000259" key="1">
    <source>
        <dbReference type="Pfam" id="PF00174"/>
    </source>
</evidence>
<dbReference type="EMBL" id="JACHHZ010000002">
    <property type="protein sequence ID" value="MBB6093294.1"/>
    <property type="molecule type" value="Genomic_DNA"/>
</dbReference>
<dbReference type="Gene3D" id="3.90.420.10">
    <property type="entry name" value="Oxidoreductase, molybdopterin-binding domain"/>
    <property type="match status" value="1"/>
</dbReference>
<proteinExistence type="predicted"/>
<dbReference type="PANTHER" id="PTHR43032">
    <property type="entry name" value="PROTEIN-METHIONINE-SULFOXIDE REDUCTASE"/>
    <property type="match status" value="1"/>
</dbReference>
<protein>
    <submittedName>
        <fullName evidence="2">DMSO/TMAO reductase YedYZ molybdopterin-dependent catalytic subunit</fullName>
    </submittedName>
</protein>
<dbReference type="Proteomes" id="UP000588068">
    <property type="component" value="Unassembled WGS sequence"/>
</dbReference>
<accession>A0A841HL39</accession>
<feature type="domain" description="Oxidoreductase molybdopterin-binding" evidence="1">
    <location>
        <begin position="38"/>
        <end position="173"/>
    </location>
</feature>
<comment type="caution">
    <text evidence="2">The sequence shown here is derived from an EMBL/GenBank/DDBJ whole genome shotgun (WGS) entry which is preliminary data.</text>
</comment>
<dbReference type="SUPFAM" id="SSF56524">
    <property type="entry name" value="Oxidoreductase molybdopterin-binding domain"/>
    <property type="match status" value="1"/>
</dbReference>
<evidence type="ECO:0000313" key="3">
    <source>
        <dbReference type="Proteomes" id="UP000588068"/>
    </source>
</evidence>
<dbReference type="PANTHER" id="PTHR43032:SF4">
    <property type="entry name" value="OXIDOREDUCTASE MOLYBDOPTERIN-BINDING DOMAIN-CONTAINING PROTEIN"/>
    <property type="match status" value="1"/>
</dbReference>
<organism evidence="2 3">
    <name type="scientific">Povalibacter uvarum</name>
    <dbReference type="NCBI Taxonomy" id="732238"/>
    <lineage>
        <taxon>Bacteria</taxon>
        <taxon>Pseudomonadati</taxon>
        <taxon>Pseudomonadota</taxon>
        <taxon>Gammaproteobacteria</taxon>
        <taxon>Steroidobacterales</taxon>
        <taxon>Steroidobacteraceae</taxon>
        <taxon>Povalibacter</taxon>
    </lineage>
</organism>
<keyword evidence="3" id="KW-1185">Reference proteome</keyword>
<dbReference type="InterPro" id="IPR000572">
    <property type="entry name" value="OxRdtase_Mopterin-bd_dom"/>
</dbReference>
<reference evidence="2 3" key="1">
    <citation type="submission" date="2020-08" db="EMBL/GenBank/DDBJ databases">
        <title>Genomic Encyclopedia of Type Strains, Phase IV (KMG-IV): sequencing the most valuable type-strain genomes for metagenomic binning, comparative biology and taxonomic classification.</title>
        <authorList>
            <person name="Goeker M."/>
        </authorList>
    </citation>
    <scope>NUCLEOTIDE SEQUENCE [LARGE SCALE GENOMIC DNA]</scope>
    <source>
        <strain evidence="2 3">DSM 26723</strain>
    </source>
</reference>
<gene>
    <name evidence="2" type="ORF">HNQ60_002172</name>
</gene>